<dbReference type="PROSITE" id="PS50110">
    <property type="entry name" value="RESPONSE_REGULATORY"/>
    <property type="match status" value="1"/>
</dbReference>
<dbReference type="Pfam" id="PF02518">
    <property type="entry name" value="HATPase_c"/>
    <property type="match status" value="1"/>
</dbReference>
<comment type="catalytic activity">
    <reaction evidence="1">
        <text>ATP + protein L-histidine = ADP + protein N-phospho-L-histidine.</text>
        <dbReference type="EC" id="2.7.13.3"/>
    </reaction>
</comment>
<keyword evidence="4 9" id="KW-0597">Phosphoprotein</keyword>
<evidence type="ECO:0000256" key="4">
    <source>
        <dbReference type="ARBA" id="ARBA00022553"/>
    </source>
</evidence>
<evidence type="ECO:0000313" key="13">
    <source>
        <dbReference type="Proteomes" id="UP000515819"/>
    </source>
</evidence>
<protein>
    <recommendedName>
        <fullName evidence="3">Stage 0 sporulation protein A homolog</fullName>
        <ecNumber evidence="2">2.7.13.3</ecNumber>
    </recommendedName>
</protein>
<dbReference type="AlphaFoldDB" id="A0A7G9FQW3"/>
<dbReference type="GO" id="GO:0000155">
    <property type="term" value="F:phosphorelay sensor kinase activity"/>
    <property type="evidence" value="ECO:0007669"/>
    <property type="project" value="InterPro"/>
</dbReference>
<evidence type="ECO:0000256" key="3">
    <source>
        <dbReference type="ARBA" id="ARBA00018672"/>
    </source>
</evidence>
<comment type="function">
    <text evidence="8">May play the central regulatory role in sporulation. It may be an element of the effector pathway responsible for the activation of sporulation genes in response to nutritional stress. Spo0A may act in concert with spo0H (a sigma factor) to control the expression of some genes that are critical to the sporulation process.</text>
</comment>
<dbReference type="Gene3D" id="3.30.565.10">
    <property type="entry name" value="Histidine kinase-like ATPase, C-terminal domain"/>
    <property type="match status" value="1"/>
</dbReference>
<dbReference type="InterPro" id="IPR004358">
    <property type="entry name" value="Sig_transdc_His_kin-like_C"/>
</dbReference>
<feature type="modified residue" description="4-aspartylphosphate" evidence="9">
    <location>
        <position position="459"/>
    </location>
</feature>
<dbReference type="InterPro" id="IPR011006">
    <property type="entry name" value="CheY-like_superfamily"/>
</dbReference>
<dbReference type="KEGG" id="wcp:H9Q76_06640"/>
<feature type="domain" description="Response regulatory" evidence="11">
    <location>
        <begin position="407"/>
        <end position="528"/>
    </location>
</feature>
<dbReference type="GO" id="GO:0005886">
    <property type="term" value="C:plasma membrane"/>
    <property type="evidence" value="ECO:0007669"/>
    <property type="project" value="TreeGrafter"/>
</dbReference>
<dbReference type="SMART" id="SM00388">
    <property type="entry name" value="HisKA"/>
    <property type="match status" value="1"/>
</dbReference>
<evidence type="ECO:0000259" key="10">
    <source>
        <dbReference type="PROSITE" id="PS50109"/>
    </source>
</evidence>
<reference evidence="12 13" key="1">
    <citation type="submission" date="2020-08" db="EMBL/GenBank/DDBJ databases">
        <authorList>
            <person name="Liu C."/>
            <person name="Sun Q."/>
        </authorList>
    </citation>
    <scope>NUCLEOTIDE SEQUENCE [LARGE SCALE GENOMIC DNA]</scope>
    <source>
        <strain evidence="12 13">NSJ-4</strain>
    </source>
</reference>
<dbReference type="PROSITE" id="PS50109">
    <property type="entry name" value="HIS_KIN"/>
    <property type="match status" value="1"/>
</dbReference>
<evidence type="ECO:0000256" key="2">
    <source>
        <dbReference type="ARBA" id="ARBA00012438"/>
    </source>
</evidence>
<dbReference type="EMBL" id="CP060632">
    <property type="protein sequence ID" value="QNM00945.1"/>
    <property type="molecule type" value="Genomic_DNA"/>
</dbReference>
<dbReference type="PANTHER" id="PTHR43047">
    <property type="entry name" value="TWO-COMPONENT HISTIDINE PROTEIN KINASE"/>
    <property type="match status" value="1"/>
</dbReference>
<dbReference type="SUPFAM" id="SSF55874">
    <property type="entry name" value="ATPase domain of HSP90 chaperone/DNA topoisomerase II/histidine kinase"/>
    <property type="match status" value="1"/>
</dbReference>
<dbReference type="SMART" id="SM00387">
    <property type="entry name" value="HATPase_c"/>
    <property type="match status" value="1"/>
</dbReference>
<name>A0A7G9FQW3_9FIRM</name>
<evidence type="ECO:0000256" key="5">
    <source>
        <dbReference type="ARBA" id="ARBA00022679"/>
    </source>
</evidence>
<dbReference type="InterPro" id="IPR036097">
    <property type="entry name" value="HisK_dim/P_sf"/>
</dbReference>
<evidence type="ECO:0000256" key="7">
    <source>
        <dbReference type="ARBA" id="ARBA00023012"/>
    </source>
</evidence>
<evidence type="ECO:0000313" key="12">
    <source>
        <dbReference type="EMBL" id="QNM00945.1"/>
    </source>
</evidence>
<keyword evidence="7" id="KW-0902">Two-component regulatory system</keyword>
<dbReference type="Pfam" id="PF00072">
    <property type="entry name" value="Response_reg"/>
    <property type="match status" value="1"/>
</dbReference>
<dbReference type="CDD" id="cd00082">
    <property type="entry name" value="HisKA"/>
    <property type="match status" value="1"/>
</dbReference>
<gene>
    <name evidence="12" type="ORF">H9Q76_06640</name>
</gene>
<keyword evidence="5" id="KW-0808">Transferase</keyword>
<dbReference type="Proteomes" id="UP000515819">
    <property type="component" value="Chromosome"/>
</dbReference>
<evidence type="ECO:0000256" key="6">
    <source>
        <dbReference type="ARBA" id="ARBA00022777"/>
    </source>
</evidence>
<dbReference type="InterPro" id="IPR003661">
    <property type="entry name" value="HisK_dim/P_dom"/>
</dbReference>
<dbReference type="SUPFAM" id="SSF52172">
    <property type="entry name" value="CheY-like"/>
    <property type="match status" value="1"/>
</dbReference>
<dbReference type="InterPro" id="IPR001789">
    <property type="entry name" value="Sig_transdc_resp-reg_receiver"/>
</dbReference>
<dbReference type="Gene3D" id="1.10.287.130">
    <property type="match status" value="1"/>
</dbReference>
<dbReference type="GO" id="GO:0009927">
    <property type="term" value="F:histidine phosphotransfer kinase activity"/>
    <property type="evidence" value="ECO:0007669"/>
    <property type="project" value="TreeGrafter"/>
</dbReference>
<dbReference type="InterPro" id="IPR003594">
    <property type="entry name" value="HATPase_dom"/>
</dbReference>
<dbReference type="CDD" id="cd17546">
    <property type="entry name" value="REC_hyHK_CKI1_RcsC-like"/>
    <property type="match status" value="1"/>
</dbReference>
<keyword evidence="13" id="KW-1185">Reference proteome</keyword>
<evidence type="ECO:0000256" key="9">
    <source>
        <dbReference type="PROSITE-ProRule" id="PRU00169"/>
    </source>
</evidence>
<dbReference type="PANTHER" id="PTHR43047:SF72">
    <property type="entry name" value="OSMOSENSING HISTIDINE PROTEIN KINASE SLN1"/>
    <property type="match status" value="1"/>
</dbReference>
<evidence type="ECO:0000256" key="1">
    <source>
        <dbReference type="ARBA" id="ARBA00000085"/>
    </source>
</evidence>
<keyword evidence="6" id="KW-0418">Kinase</keyword>
<dbReference type="InterPro" id="IPR005467">
    <property type="entry name" value="His_kinase_dom"/>
</dbReference>
<feature type="domain" description="Histidine kinase" evidence="10">
    <location>
        <begin position="159"/>
        <end position="384"/>
    </location>
</feature>
<evidence type="ECO:0000259" key="11">
    <source>
        <dbReference type="PROSITE" id="PS50110"/>
    </source>
</evidence>
<dbReference type="SUPFAM" id="SSF47384">
    <property type="entry name" value="Homodimeric domain of signal transducing histidine kinase"/>
    <property type="match status" value="1"/>
</dbReference>
<dbReference type="SMART" id="SM00448">
    <property type="entry name" value="REC"/>
    <property type="match status" value="1"/>
</dbReference>
<accession>A0A7G9FQW3</accession>
<dbReference type="RefSeq" id="WP_249321862.1">
    <property type="nucleotide sequence ID" value="NZ_CP060632.1"/>
</dbReference>
<dbReference type="PRINTS" id="PR00344">
    <property type="entry name" value="BCTRLSENSOR"/>
</dbReference>
<sequence length="530" mass="59629">MALNDKTRKHNDMDFQKDLSEILTNAKIGLWAIEMDEDKEPRMYFDDVAREITGFYEDMTPEECYERWYKRIVDSAIDSVQASVKEMIEQGKSENTYAWIHPKKGRIYTRCGGSLDENYTAGTRLWGYHQDVTENMQAAEIALQEAKRANAAKTTFLSRMSHDIRTPLNGIIGLLEIGERHPDDVELLRQNRAKEKIAANHLLSLINDILELSKIDSSRIELAHEAFDITELADEILTITAMKAAEAGITLVHGDCKDSMIHPYVYGSPLHVRQILLNILDNAVKYNVPGGSVHCSAEFVEMEAERAVYRCTVTDTGIGMSEKYMRHLFELFSQEHYNEMSLYQGTGLGMPIVKSLIDRMHGKIEVRSEVGVGTTFTVTIPFEIAPESEVANNENENEEQVSLDNVKILLVEDNELNLDIAKYLLTDSGAQVTTVMNGDAAVREFQNTPVGTYDVILMDVMMPVMNGIEATQKIRALAREDAKTIPIIAMTANAFVEDVQAVKNAGMNDHLAKPLEMNKVIHTIGKYLNK</sequence>
<evidence type="ECO:0000256" key="8">
    <source>
        <dbReference type="ARBA" id="ARBA00024867"/>
    </source>
</evidence>
<organism evidence="12 13">
    <name type="scientific">Wujia chipingensis</name>
    <dbReference type="NCBI Taxonomy" id="2763670"/>
    <lineage>
        <taxon>Bacteria</taxon>
        <taxon>Bacillati</taxon>
        <taxon>Bacillota</taxon>
        <taxon>Clostridia</taxon>
        <taxon>Lachnospirales</taxon>
        <taxon>Lachnospiraceae</taxon>
        <taxon>Wujia</taxon>
    </lineage>
</organism>
<dbReference type="Pfam" id="PF00512">
    <property type="entry name" value="HisKA"/>
    <property type="match status" value="1"/>
</dbReference>
<dbReference type="InterPro" id="IPR036890">
    <property type="entry name" value="HATPase_C_sf"/>
</dbReference>
<proteinExistence type="predicted"/>
<dbReference type="EC" id="2.7.13.3" evidence="2"/>
<dbReference type="Gene3D" id="3.40.50.2300">
    <property type="match status" value="1"/>
</dbReference>